<dbReference type="Proteomes" id="UP001597260">
    <property type="component" value="Unassembled WGS sequence"/>
</dbReference>
<accession>A0ABW3YEX6</accession>
<name>A0ABW3YEX6_9ACTN</name>
<keyword evidence="2" id="KW-1185">Reference proteome</keyword>
<comment type="caution">
    <text evidence="1">The sequence shown here is derived from an EMBL/GenBank/DDBJ whole genome shotgun (WGS) entry which is preliminary data.</text>
</comment>
<reference evidence="2" key="1">
    <citation type="journal article" date="2019" name="Int. J. Syst. Evol. Microbiol.">
        <title>The Global Catalogue of Microorganisms (GCM) 10K type strain sequencing project: providing services to taxonomists for standard genome sequencing and annotation.</title>
        <authorList>
            <consortium name="The Broad Institute Genomics Platform"/>
            <consortium name="The Broad Institute Genome Sequencing Center for Infectious Disease"/>
            <person name="Wu L."/>
            <person name="Ma J."/>
        </authorList>
    </citation>
    <scope>NUCLEOTIDE SEQUENCE [LARGE SCALE GENOMIC DNA]</scope>
    <source>
        <strain evidence="2">JCM 31037</strain>
    </source>
</reference>
<gene>
    <name evidence="1" type="ORF">ACFQ4H_16230</name>
</gene>
<evidence type="ECO:0000313" key="2">
    <source>
        <dbReference type="Proteomes" id="UP001597260"/>
    </source>
</evidence>
<sequence>MTESIEAGLGKQLHLVRVGNATLVVASALKVFRGPGSSRLVCHRRSFVTSPPQAPTRATALP</sequence>
<evidence type="ECO:0000313" key="1">
    <source>
        <dbReference type="EMBL" id="MFD1322645.1"/>
    </source>
</evidence>
<dbReference type="RefSeq" id="WP_377571799.1">
    <property type="nucleotide sequence ID" value="NZ_JBHTMP010000022.1"/>
</dbReference>
<dbReference type="EMBL" id="JBHTMP010000022">
    <property type="protein sequence ID" value="MFD1322645.1"/>
    <property type="molecule type" value="Genomic_DNA"/>
</dbReference>
<organism evidence="1 2">
    <name type="scientific">Micromonospora sonneratiae</name>
    <dbReference type="NCBI Taxonomy" id="1184706"/>
    <lineage>
        <taxon>Bacteria</taxon>
        <taxon>Bacillati</taxon>
        <taxon>Actinomycetota</taxon>
        <taxon>Actinomycetes</taxon>
        <taxon>Micromonosporales</taxon>
        <taxon>Micromonosporaceae</taxon>
        <taxon>Micromonospora</taxon>
    </lineage>
</organism>
<proteinExistence type="predicted"/>
<protein>
    <submittedName>
        <fullName evidence="1">Uncharacterized protein</fullName>
    </submittedName>
</protein>